<dbReference type="InterPro" id="IPR016181">
    <property type="entry name" value="Acyl_CoA_acyltransferase"/>
</dbReference>
<proteinExistence type="predicted"/>
<dbReference type="EMBL" id="FWFO01000001">
    <property type="protein sequence ID" value="SLN21418.1"/>
    <property type="molecule type" value="Genomic_DNA"/>
</dbReference>
<dbReference type="PANTHER" id="PTHR43792">
    <property type="entry name" value="GNAT FAMILY, PUTATIVE (AFU_ORTHOLOGUE AFUA_3G00765)-RELATED-RELATED"/>
    <property type="match status" value="1"/>
</dbReference>
<dbReference type="PANTHER" id="PTHR43792:SF1">
    <property type="entry name" value="N-ACETYLTRANSFERASE DOMAIN-CONTAINING PROTEIN"/>
    <property type="match status" value="1"/>
</dbReference>
<dbReference type="PROSITE" id="PS51186">
    <property type="entry name" value="GNAT"/>
    <property type="match status" value="1"/>
</dbReference>
<reference evidence="2 3" key="1">
    <citation type="submission" date="2017-03" db="EMBL/GenBank/DDBJ databases">
        <authorList>
            <person name="Afonso C.L."/>
            <person name="Miller P.J."/>
            <person name="Scott M.A."/>
            <person name="Spackman E."/>
            <person name="Goraichik I."/>
            <person name="Dimitrov K.M."/>
            <person name="Suarez D.L."/>
            <person name="Swayne D.E."/>
        </authorList>
    </citation>
    <scope>NUCLEOTIDE SEQUENCE [LARGE SCALE GENOMIC DNA]</scope>
    <source>
        <strain evidence="2 3">CECT 7639</strain>
    </source>
</reference>
<evidence type="ECO:0000313" key="2">
    <source>
        <dbReference type="EMBL" id="SLN21418.1"/>
    </source>
</evidence>
<evidence type="ECO:0000313" key="3">
    <source>
        <dbReference type="Proteomes" id="UP000193077"/>
    </source>
</evidence>
<dbReference type="Proteomes" id="UP000193077">
    <property type="component" value="Unassembled WGS sequence"/>
</dbReference>
<accession>A0A1Y5RN80</accession>
<dbReference type="Gene3D" id="3.40.630.30">
    <property type="match status" value="1"/>
</dbReference>
<dbReference type="OrthoDB" id="6293260at2"/>
<dbReference type="GO" id="GO:0016747">
    <property type="term" value="F:acyltransferase activity, transferring groups other than amino-acyl groups"/>
    <property type="evidence" value="ECO:0007669"/>
    <property type="project" value="InterPro"/>
</dbReference>
<protein>
    <recommendedName>
        <fullName evidence="1">N-acetyltransferase domain-containing protein</fullName>
    </recommendedName>
</protein>
<dbReference type="InterPro" id="IPR000182">
    <property type="entry name" value="GNAT_dom"/>
</dbReference>
<dbReference type="SUPFAM" id="SSF55729">
    <property type="entry name" value="Acyl-CoA N-acyltransferases (Nat)"/>
    <property type="match status" value="1"/>
</dbReference>
<gene>
    <name evidence="2" type="ORF">TRL7639_00575</name>
</gene>
<dbReference type="AlphaFoldDB" id="A0A1Y5RN80"/>
<evidence type="ECO:0000259" key="1">
    <source>
        <dbReference type="PROSITE" id="PS51186"/>
    </source>
</evidence>
<sequence>MIQIPTISTPRLTLRPMEARDFASFTAFFASERSKFVGGPMTAEQSWRALATELGHWQLRGFGRWAVEETETGELAGIIGPWFPHGWPEPELGWDLMNGFEGKGYATEAALASREYAYDTLGWTTAISLVAPENHGSRNVAKRMGATHEGIYEHERHGALEIWRHPSPQDLAAGGMEAYA</sequence>
<organism evidence="2 3">
    <name type="scientific">Falsiruegeria litorea R37</name>
    <dbReference type="NCBI Taxonomy" id="1200284"/>
    <lineage>
        <taxon>Bacteria</taxon>
        <taxon>Pseudomonadati</taxon>
        <taxon>Pseudomonadota</taxon>
        <taxon>Alphaproteobacteria</taxon>
        <taxon>Rhodobacterales</taxon>
        <taxon>Roseobacteraceae</taxon>
        <taxon>Falsiruegeria</taxon>
    </lineage>
</organism>
<dbReference type="InterPro" id="IPR051531">
    <property type="entry name" value="N-acetyltransferase"/>
</dbReference>
<keyword evidence="3" id="KW-1185">Reference proteome</keyword>
<feature type="domain" description="N-acetyltransferase" evidence="1">
    <location>
        <begin position="12"/>
        <end position="167"/>
    </location>
</feature>
<name>A0A1Y5RN80_9RHOB</name>
<dbReference type="RefSeq" id="WP_085794278.1">
    <property type="nucleotide sequence ID" value="NZ_FWFO01000001.1"/>
</dbReference>
<dbReference type="Pfam" id="PF13302">
    <property type="entry name" value="Acetyltransf_3"/>
    <property type="match status" value="1"/>
</dbReference>